<dbReference type="Pfam" id="PF00098">
    <property type="entry name" value="zf-CCHC"/>
    <property type="match status" value="1"/>
</dbReference>
<reference evidence="3" key="1">
    <citation type="journal article" date="2022" name="Int. J. Mol. Sci.">
        <title>Draft Genome of Tanacetum Coccineum: Genomic Comparison of Closely Related Tanacetum-Family Plants.</title>
        <authorList>
            <person name="Yamashiro T."/>
            <person name="Shiraishi A."/>
            <person name="Nakayama K."/>
            <person name="Satake H."/>
        </authorList>
    </citation>
    <scope>NUCLEOTIDE SEQUENCE</scope>
</reference>
<gene>
    <name evidence="3" type="ORF">Tco_1056010</name>
</gene>
<dbReference type="EMBL" id="BQNB010019100">
    <property type="protein sequence ID" value="GJT81668.1"/>
    <property type="molecule type" value="Genomic_DNA"/>
</dbReference>
<keyword evidence="4" id="KW-1185">Reference proteome</keyword>
<evidence type="ECO:0000259" key="2">
    <source>
        <dbReference type="PROSITE" id="PS50158"/>
    </source>
</evidence>
<dbReference type="PROSITE" id="PS50158">
    <property type="entry name" value="ZF_CCHC"/>
    <property type="match status" value="1"/>
</dbReference>
<sequence>MTSLKSLNSDYSSKNHVRKFLCALPLKWRANVTTIEEAKDLGTLPFYELIENLKVEQTSDNSDSQGGSNEDIDEEEEIEAFNLLDRNFRRGNSFEDKGGESSKKKGACYNCGIEGHFASECRKPKENKPFIEGAWSNSEDGDKHQNDATCCTLPEMEDRDMTMEEYVQYEIEKALKNGKVYSWETTTYDMDESVFVTSSNKGFTAALDVLVIEASQSKQHVEAIILKLCPHPYYLSTTEIRHITSASADDIAVQSCIFEIQLTNLSSRNCIPPDVLLRESMHPAWSASEKAVSSNPESFEY</sequence>
<evidence type="ECO:0000256" key="1">
    <source>
        <dbReference type="PROSITE-ProRule" id="PRU00047"/>
    </source>
</evidence>
<comment type="caution">
    <text evidence="3">The sequence shown here is derived from an EMBL/GenBank/DDBJ whole genome shotgun (WGS) entry which is preliminary data.</text>
</comment>
<dbReference type="SUPFAM" id="SSF57756">
    <property type="entry name" value="Retrovirus zinc finger-like domains"/>
    <property type="match status" value="1"/>
</dbReference>
<dbReference type="InterPro" id="IPR036875">
    <property type="entry name" value="Znf_CCHC_sf"/>
</dbReference>
<accession>A0ABQ5H3M4</accession>
<proteinExistence type="predicted"/>
<evidence type="ECO:0000313" key="3">
    <source>
        <dbReference type="EMBL" id="GJT81668.1"/>
    </source>
</evidence>
<dbReference type="InterPro" id="IPR001878">
    <property type="entry name" value="Znf_CCHC"/>
</dbReference>
<name>A0ABQ5H3M4_9ASTR</name>
<evidence type="ECO:0000313" key="4">
    <source>
        <dbReference type="Proteomes" id="UP001151760"/>
    </source>
</evidence>
<organism evidence="3 4">
    <name type="scientific">Tanacetum coccineum</name>
    <dbReference type="NCBI Taxonomy" id="301880"/>
    <lineage>
        <taxon>Eukaryota</taxon>
        <taxon>Viridiplantae</taxon>
        <taxon>Streptophyta</taxon>
        <taxon>Embryophyta</taxon>
        <taxon>Tracheophyta</taxon>
        <taxon>Spermatophyta</taxon>
        <taxon>Magnoliopsida</taxon>
        <taxon>eudicotyledons</taxon>
        <taxon>Gunneridae</taxon>
        <taxon>Pentapetalae</taxon>
        <taxon>asterids</taxon>
        <taxon>campanulids</taxon>
        <taxon>Asterales</taxon>
        <taxon>Asteraceae</taxon>
        <taxon>Asteroideae</taxon>
        <taxon>Anthemideae</taxon>
        <taxon>Anthemidinae</taxon>
        <taxon>Tanacetum</taxon>
    </lineage>
</organism>
<protein>
    <submittedName>
        <fullName evidence="3">Zf-CCHC domain-containing protein</fullName>
    </submittedName>
</protein>
<feature type="domain" description="CCHC-type" evidence="2">
    <location>
        <begin position="108"/>
        <end position="123"/>
    </location>
</feature>
<dbReference type="Gene3D" id="4.10.60.10">
    <property type="entry name" value="Zinc finger, CCHC-type"/>
    <property type="match status" value="1"/>
</dbReference>
<dbReference type="SMART" id="SM00343">
    <property type="entry name" value="ZnF_C2HC"/>
    <property type="match status" value="1"/>
</dbReference>
<keyword evidence="1" id="KW-0863">Zinc-finger</keyword>
<keyword evidence="1" id="KW-0862">Zinc</keyword>
<keyword evidence="1" id="KW-0479">Metal-binding</keyword>
<reference evidence="3" key="2">
    <citation type="submission" date="2022-01" db="EMBL/GenBank/DDBJ databases">
        <authorList>
            <person name="Yamashiro T."/>
            <person name="Shiraishi A."/>
            <person name="Satake H."/>
            <person name="Nakayama K."/>
        </authorList>
    </citation>
    <scope>NUCLEOTIDE SEQUENCE</scope>
</reference>
<dbReference type="Proteomes" id="UP001151760">
    <property type="component" value="Unassembled WGS sequence"/>
</dbReference>